<organism evidence="2 3">
    <name type="scientific">Crenothrix polyspora</name>
    <dbReference type="NCBI Taxonomy" id="360316"/>
    <lineage>
        <taxon>Bacteria</taxon>
        <taxon>Pseudomonadati</taxon>
        <taxon>Pseudomonadota</taxon>
        <taxon>Gammaproteobacteria</taxon>
        <taxon>Methylococcales</taxon>
        <taxon>Crenotrichaceae</taxon>
        <taxon>Crenothrix</taxon>
    </lineage>
</organism>
<keyword evidence="3" id="KW-1185">Reference proteome</keyword>
<evidence type="ECO:0000313" key="2">
    <source>
        <dbReference type="EMBL" id="SJM89072.1"/>
    </source>
</evidence>
<reference evidence="3" key="1">
    <citation type="submission" date="2017-02" db="EMBL/GenBank/DDBJ databases">
        <authorList>
            <person name="Daims H."/>
        </authorList>
    </citation>
    <scope>NUCLEOTIDE SEQUENCE [LARGE SCALE GENOMIC DNA]</scope>
</reference>
<dbReference type="RefSeq" id="WP_245807836.1">
    <property type="nucleotide sequence ID" value="NZ_FUKI01000001.1"/>
</dbReference>
<dbReference type="NCBIfam" id="NF033547">
    <property type="entry name" value="transpos_IS1595"/>
    <property type="match status" value="1"/>
</dbReference>
<accession>A0A1R4GYN7</accession>
<name>A0A1R4GYN7_9GAMM</name>
<evidence type="ECO:0000313" key="3">
    <source>
        <dbReference type="Proteomes" id="UP000195667"/>
    </source>
</evidence>
<feature type="domain" description="ISXO2-like transposase" evidence="1">
    <location>
        <begin position="40"/>
        <end position="190"/>
    </location>
</feature>
<proteinExistence type="predicted"/>
<evidence type="ECO:0000259" key="1">
    <source>
        <dbReference type="SMART" id="SM01126"/>
    </source>
</evidence>
<gene>
    <name evidence="2" type="ORF">CRENPOLYSF1_10062</name>
</gene>
<protein>
    <recommendedName>
        <fullName evidence="1">ISXO2-like transposase domain-containing protein</fullName>
    </recommendedName>
</protein>
<dbReference type="AlphaFoldDB" id="A0A1R4GYN7"/>
<dbReference type="SMART" id="SM01126">
    <property type="entry name" value="DDE_Tnp_IS1595"/>
    <property type="match status" value="1"/>
</dbReference>
<dbReference type="InterPro" id="IPR024445">
    <property type="entry name" value="Tnp_ISXO2-like"/>
</dbReference>
<sequence>MALNVTNKQIAEELNLNESDSQAMAERLRDGIIKRRIDVRLSGIVEFDEVYIVAGHKGKPEKIKGRKPRCRKLKGARGRGTLEKEKPPIFGMIQRGGEVRIAMLPDVKQKTIEPIIKATVERGTLVNTDEYSIYHALPTWGYEHKSVCHSRGEYARDEDGDGFHEVYSVFNLGQLQSPFVLSLSKHGRHTSTSSVRTVTL</sequence>
<dbReference type="EMBL" id="FUKI01000001">
    <property type="protein sequence ID" value="SJM89072.1"/>
    <property type="molecule type" value="Genomic_DNA"/>
</dbReference>
<dbReference type="Pfam" id="PF12762">
    <property type="entry name" value="DDE_Tnp_IS1595"/>
    <property type="match status" value="1"/>
</dbReference>
<dbReference type="Proteomes" id="UP000195667">
    <property type="component" value="Unassembled WGS sequence"/>
</dbReference>